<dbReference type="InterPro" id="IPR036388">
    <property type="entry name" value="WH-like_DNA-bd_sf"/>
</dbReference>
<dbReference type="GO" id="GO:0005737">
    <property type="term" value="C:cytoplasm"/>
    <property type="evidence" value="ECO:0007669"/>
    <property type="project" value="UniProtKB-SubCell"/>
</dbReference>
<evidence type="ECO:0000256" key="3">
    <source>
        <dbReference type="ARBA" id="ARBA00023015"/>
    </source>
</evidence>
<dbReference type="Proteomes" id="UP000893823">
    <property type="component" value="Unassembled WGS sequence"/>
</dbReference>
<dbReference type="GO" id="GO:0006950">
    <property type="term" value="P:response to stress"/>
    <property type="evidence" value="ECO:0007669"/>
    <property type="project" value="TreeGrafter"/>
</dbReference>
<dbReference type="InterPro" id="IPR055166">
    <property type="entry name" value="Transc_reg_Sar_Rot_HTH"/>
</dbReference>
<keyword evidence="10" id="KW-1185">Reference proteome</keyword>
<proteinExistence type="predicted"/>
<sequence>MTSLVDTESDDLLLLERQLCFALAVTSRSVIAAYRPILEPLGLTHPQYLVMLTLWEREPRSLKEISTVLRLEPATLSPLVKRLEAAGYVSRERSADDERQLALRLTPTGDALRREARAVPEKVVDALGIGMDELVDLHARLSAILQRISPLTDAG</sequence>
<evidence type="ECO:0000313" key="8">
    <source>
        <dbReference type="EMBL" id="SDS06588.1"/>
    </source>
</evidence>
<dbReference type="RefSeq" id="WP_092669343.1">
    <property type="nucleotide sequence ID" value="NZ_BMDN01000003.1"/>
</dbReference>
<reference evidence="8" key="2">
    <citation type="submission" date="2016-10" db="EMBL/GenBank/DDBJ databases">
        <authorList>
            <person name="de Groot N.N."/>
        </authorList>
    </citation>
    <scope>NUCLEOTIDE SEQUENCE [LARGE SCALE GENOMIC DNA]</scope>
    <source>
        <strain evidence="8">CPCC 202695</strain>
    </source>
</reference>
<dbReference type="SUPFAM" id="SSF46785">
    <property type="entry name" value="Winged helix' DNA-binding domain"/>
    <property type="match status" value="1"/>
</dbReference>
<dbReference type="EMBL" id="SODL02000003">
    <property type="protein sequence ID" value="MCP2367984.1"/>
    <property type="molecule type" value="Genomic_DNA"/>
</dbReference>
<dbReference type="EMBL" id="LT629755">
    <property type="protein sequence ID" value="SDS06588.1"/>
    <property type="molecule type" value="Genomic_DNA"/>
</dbReference>
<dbReference type="PROSITE" id="PS50995">
    <property type="entry name" value="HTH_MARR_2"/>
    <property type="match status" value="1"/>
</dbReference>
<dbReference type="OrthoDB" id="9806864at2"/>
<dbReference type="Gene3D" id="1.10.10.10">
    <property type="entry name" value="Winged helix-like DNA-binding domain superfamily/Winged helix DNA-binding domain"/>
    <property type="match status" value="1"/>
</dbReference>
<dbReference type="SMART" id="SM00347">
    <property type="entry name" value="HTH_MARR"/>
    <property type="match status" value="1"/>
</dbReference>
<gene>
    <name evidence="7" type="ORF">BCL57_002143</name>
    <name evidence="8" type="ORF">SAMN04489721_0717</name>
</gene>
<reference evidence="7" key="3">
    <citation type="submission" date="2022-06" db="EMBL/GenBank/DDBJ databases">
        <title>Genomic Encyclopedia of Type Strains, Phase III (KMG-III): the genomes of soil and plant-associated and newly described type strains.</title>
        <authorList>
            <person name="Whitman W."/>
        </authorList>
    </citation>
    <scope>NUCLEOTIDE SEQUENCE</scope>
    <source>
        <strain evidence="7">CPCC 202695</strain>
    </source>
</reference>
<dbReference type="AlphaFoldDB" id="A0A1H1P5M3"/>
<dbReference type="PRINTS" id="PR00598">
    <property type="entry name" value="HTHMARR"/>
</dbReference>
<dbReference type="Pfam" id="PF22381">
    <property type="entry name" value="Staph_reg_Sar_Rot"/>
    <property type="match status" value="1"/>
</dbReference>
<reference evidence="9" key="1">
    <citation type="submission" date="2016-10" db="EMBL/GenBank/DDBJ databases">
        <authorList>
            <person name="Varghese N."/>
            <person name="Submissions S."/>
        </authorList>
    </citation>
    <scope>NUCLEOTIDE SEQUENCE [LARGE SCALE GENOMIC DNA]</scope>
    <source>
        <strain evidence="9">CPCC 202695</strain>
    </source>
</reference>
<dbReference type="InterPro" id="IPR036390">
    <property type="entry name" value="WH_DNA-bd_sf"/>
</dbReference>
<dbReference type="InterPro" id="IPR039422">
    <property type="entry name" value="MarR/SlyA-like"/>
</dbReference>
<protein>
    <submittedName>
        <fullName evidence="7">DNA-binding MarR family transcriptional regulator</fullName>
    </submittedName>
    <submittedName>
        <fullName evidence="8">DNA-binding transcriptional regulator, MarR family</fullName>
    </submittedName>
</protein>
<keyword evidence="3" id="KW-0805">Transcription regulation</keyword>
<evidence type="ECO:0000256" key="2">
    <source>
        <dbReference type="ARBA" id="ARBA00022490"/>
    </source>
</evidence>
<dbReference type="PANTHER" id="PTHR33164">
    <property type="entry name" value="TRANSCRIPTIONAL REGULATOR, MARR FAMILY"/>
    <property type="match status" value="1"/>
</dbReference>
<comment type="subcellular location">
    <subcellularLocation>
        <location evidence="1">Cytoplasm</location>
    </subcellularLocation>
</comment>
<organism evidence="8 9">
    <name type="scientific">Agromyces flavus</name>
    <dbReference type="NCBI Taxonomy" id="589382"/>
    <lineage>
        <taxon>Bacteria</taxon>
        <taxon>Bacillati</taxon>
        <taxon>Actinomycetota</taxon>
        <taxon>Actinomycetes</taxon>
        <taxon>Micrococcales</taxon>
        <taxon>Microbacteriaceae</taxon>
        <taxon>Agromyces</taxon>
    </lineage>
</organism>
<evidence type="ECO:0000259" key="6">
    <source>
        <dbReference type="PROSITE" id="PS50995"/>
    </source>
</evidence>
<dbReference type="InterPro" id="IPR000835">
    <property type="entry name" value="HTH_MarR-typ"/>
</dbReference>
<evidence type="ECO:0000256" key="1">
    <source>
        <dbReference type="ARBA" id="ARBA00004496"/>
    </source>
</evidence>
<feature type="domain" description="HTH marR-type" evidence="6">
    <location>
        <begin position="16"/>
        <end position="150"/>
    </location>
</feature>
<dbReference type="Proteomes" id="UP000199482">
    <property type="component" value="Chromosome I"/>
</dbReference>
<evidence type="ECO:0000313" key="7">
    <source>
        <dbReference type="EMBL" id="MCP2367984.1"/>
    </source>
</evidence>
<keyword evidence="5" id="KW-0804">Transcription</keyword>
<evidence type="ECO:0000313" key="9">
    <source>
        <dbReference type="Proteomes" id="UP000199482"/>
    </source>
</evidence>
<name>A0A1H1P5M3_9MICO</name>
<dbReference type="GO" id="GO:0003677">
    <property type="term" value="F:DNA binding"/>
    <property type="evidence" value="ECO:0007669"/>
    <property type="project" value="UniProtKB-KW"/>
</dbReference>
<accession>A0A1H1P5M3</accession>
<keyword evidence="4 8" id="KW-0238">DNA-binding</keyword>
<evidence type="ECO:0000256" key="4">
    <source>
        <dbReference type="ARBA" id="ARBA00023125"/>
    </source>
</evidence>
<keyword evidence="2" id="KW-0963">Cytoplasm</keyword>
<dbReference type="GO" id="GO:0003700">
    <property type="term" value="F:DNA-binding transcription factor activity"/>
    <property type="evidence" value="ECO:0007669"/>
    <property type="project" value="InterPro"/>
</dbReference>
<evidence type="ECO:0000256" key="5">
    <source>
        <dbReference type="ARBA" id="ARBA00023163"/>
    </source>
</evidence>
<dbReference type="PANTHER" id="PTHR33164:SF5">
    <property type="entry name" value="ORGANIC HYDROPEROXIDE RESISTANCE TRANSCRIPTIONAL REGULATOR"/>
    <property type="match status" value="1"/>
</dbReference>
<evidence type="ECO:0000313" key="10">
    <source>
        <dbReference type="Proteomes" id="UP000893823"/>
    </source>
</evidence>